<keyword evidence="3" id="KW-1185">Reference proteome</keyword>
<dbReference type="OrthoDB" id="6105293at2759"/>
<reference evidence="2 3" key="1">
    <citation type="journal article" date="2017" name="Nat. Ecol. Evol.">
        <title>Scallop genome provides insights into evolution of bilaterian karyotype and development.</title>
        <authorList>
            <person name="Wang S."/>
            <person name="Zhang J."/>
            <person name="Jiao W."/>
            <person name="Li J."/>
            <person name="Xun X."/>
            <person name="Sun Y."/>
            <person name="Guo X."/>
            <person name="Huan P."/>
            <person name="Dong B."/>
            <person name="Zhang L."/>
            <person name="Hu X."/>
            <person name="Sun X."/>
            <person name="Wang J."/>
            <person name="Zhao C."/>
            <person name="Wang Y."/>
            <person name="Wang D."/>
            <person name="Huang X."/>
            <person name="Wang R."/>
            <person name="Lv J."/>
            <person name="Li Y."/>
            <person name="Zhang Z."/>
            <person name="Liu B."/>
            <person name="Lu W."/>
            <person name="Hui Y."/>
            <person name="Liang J."/>
            <person name="Zhou Z."/>
            <person name="Hou R."/>
            <person name="Li X."/>
            <person name="Liu Y."/>
            <person name="Li H."/>
            <person name="Ning X."/>
            <person name="Lin Y."/>
            <person name="Zhao L."/>
            <person name="Xing Q."/>
            <person name="Dou J."/>
            <person name="Li Y."/>
            <person name="Mao J."/>
            <person name="Guo H."/>
            <person name="Dou H."/>
            <person name="Li T."/>
            <person name="Mu C."/>
            <person name="Jiang W."/>
            <person name="Fu Q."/>
            <person name="Fu X."/>
            <person name="Miao Y."/>
            <person name="Liu J."/>
            <person name="Yu Q."/>
            <person name="Li R."/>
            <person name="Liao H."/>
            <person name="Li X."/>
            <person name="Kong Y."/>
            <person name="Jiang Z."/>
            <person name="Chourrout D."/>
            <person name="Li R."/>
            <person name="Bao Z."/>
        </authorList>
    </citation>
    <scope>NUCLEOTIDE SEQUENCE [LARGE SCALE GENOMIC DNA]</scope>
    <source>
        <strain evidence="2 3">PY_sf001</strain>
    </source>
</reference>
<dbReference type="Proteomes" id="UP000242188">
    <property type="component" value="Unassembled WGS sequence"/>
</dbReference>
<protein>
    <submittedName>
        <fullName evidence="2">Baculoviral IAP repeat-containing protein 3</fullName>
    </submittedName>
</protein>
<dbReference type="InterPro" id="IPR001370">
    <property type="entry name" value="BIR_rpt"/>
</dbReference>
<dbReference type="InterPro" id="IPR050784">
    <property type="entry name" value="IAP"/>
</dbReference>
<proteinExistence type="predicted"/>
<dbReference type="STRING" id="6573.A0A210QP34"/>
<gene>
    <name evidence="2" type="ORF">KP79_PYT00860</name>
</gene>
<dbReference type="SMART" id="SM00238">
    <property type="entry name" value="BIR"/>
    <property type="match status" value="1"/>
</dbReference>
<dbReference type="GO" id="GO:0043027">
    <property type="term" value="F:cysteine-type endopeptidase inhibitor activity involved in apoptotic process"/>
    <property type="evidence" value="ECO:0007669"/>
    <property type="project" value="TreeGrafter"/>
</dbReference>
<dbReference type="PROSITE" id="PS50143">
    <property type="entry name" value="BIR_REPEAT_2"/>
    <property type="match status" value="1"/>
</dbReference>
<evidence type="ECO:0000313" key="2">
    <source>
        <dbReference type="EMBL" id="OWF50500.1"/>
    </source>
</evidence>
<dbReference type="SUPFAM" id="SSF57924">
    <property type="entry name" value="Inhibitor of apoptosis (IAP) repeat"/>
    <property type="match status" value="1"/>
</dbReference>
<organism evidence="2 3">
    <name type="scientific">Mizuhopecten yessoensis</name>
    <name type="common">Japanese scallop</name>
    <name type="synonym">Patinopecten yessoensis</name>
    <dbReference type="NCBI Taxonomy" id="6573"/>
    <lineage>
        <taxon>Eukaryota</taxon>
        <taxon>Metazoa</taxon>
        <taxon>Spiralia</taxon>
        <taxon>Lophotrochozoa</taxon>
        <taxon>Mollusca</taxon>
        <taxon>Bivalvia</taxon>
        <taxon>Autobranchia</taxon>
        <taxon>Pteriomorphia</taxon>
        <taxon>Pectinida</taxon>
        <taxon>Pectinoidea</taxon>
        <taxon>Pectinidae</taxon>
        <taxon>Mizuhopecten</taxon>
    </lineage>
</organism>
<dbReference type="GO" id="GO:0043066">
    <property type="term" value="P:negative regulation of apoptotic process"/>
    <property type="evidence" value="ECO:0007669"/>
    <property type="project" value="TreeGrafter"/>
</dbReference>
<dbReference type="EMBL" id="NEDP02002584">
    <property type="protein sequence ID" value="OWF50500.1"/>
    <property type="molecule type" value="Genomic_DNA"/>
</dbReference>
<dbReference type="GO" id="GO:0005634">
    <property type="term" value="C:nucleus"/>
    <property type="evidence" value="ECO:0007669"/>
    <property type="project" value="TreeGrafter"/>
</dbReference>
<dbReference type="GO" id="GO:0051726">
    <property type="term" value="P:regulation of cell cycle"/>
    <property type="evidence" value="ECO:0007669"/>
    <property type="project" value="TreeGrafter"/>
</dbReference>
<dbReference type="GO" id="GO:0005737">
    <property type="term" value="C:cytoplasm"/>
    <property type="evidence" value="ECO:0007669"/>
    <property type="project" value="TreeGrafter"/>
</dbReference>
<dbReference type="AlphaFoldDB" id="A0A210QP34"/>
<comment type="caution">
    <text evidence="2">The sequence shown here is derived from an EMBL/GenBank/DDBJ whole genome shotgun (WGS) entry which is preliminary data.</text>
</comment>
<feature type="region of interest" description="Disordered" evidence="1">
    <location>
        <begin position="212"/>
        <end position="233"/>
    </location>
</feature>
<evidence type="ECO:0000256" key="1">
    <source>
        <dbReference type="SAM" id="MobiDB-lite"/>
    </source>
</evidence>
<evidence type="ECO:0000313" key="3">
    <source>
        <dbReference type="Proteomes" id="UP000242188"/>
    </source>
</evidence>
<name>A0A210QP34_MIZYE</name>
<dbReference type="PANTHER" id="PTHR10044">
    <property type="entry name" value="INHIBITOR OF APOPTOSIS"/>
    <property type="match status" value="1"/>
</dbReference>
<dbReference type="Pfam" id="PF00653">
    <property type="entry name" value="BIR"/>
    <property type="match status" value="1"/>
</dbReference>
<dbReference type="PANTHER" id="PTHR10044:SF139">
    <property type="entry name" value="DEATH-ASSOCIATED INHIBITOR OF APOPTOSIS 2"/>
    <property type="match status" value="1"/>
</dbReference>
<sequence>MAGVNSKLPGLIVRRQSVVKDNSIRSSIVVIGNNNDHYLVSGQRKLDRDIYKENDSLRLAPICACPCNLPICKERRAVQSSERYIQEDGYECLTPEGYCNMCLSSADQRYVELKYKTPEKRMRTFRSDERCNDDSFSRRLANAGFYVTPVVDSQGHPVSLSCFQCPIRRRMLDKKSDPFREHARWFPTCAYVIHQKGTEFIHSVLQDTRKIQQEHDERGNSSQMTVARRGDLD</sequence>
<accession>A0A210QP34</accession>
<dbReference type="Gene3D" id="1.10.1170.10">
    <property type="entry name" value="Inhibitor Of Apoptosis Protein (2mihbC-IAP-1), Chain A"/>
    <property type="match status" value="1"/>
</dbReference>